<keyword evidence="2" id="KW-0812">Transmembrane</keyword>
<dbReference type="EMBL" id="KQ976500">
    <property type="protein sequence ID" value="KYM83247.1"/>
    <property type="molecule type" value="Genomic_DNA"/>
</dbReference>
<dbReference type="AlphaFoldDB" id="A0A195BGE6"/>
<evidence type="ECO:0000256" key="2">
    <source>
        <dbReference type="SAM" id="Phobius"/>
    </source>
</evidence>
<proteinExistence type="predicted"/>
<accession>A0A195BGE6</accession>
<feature type="compositionally biased region" description="Polar residues" evidence="1">
    <location>
        <begin position="9"/>
        <end position="21"/>
    </location>
</feature>
<dbReference type="Proteomes" id="UP000078540">
    <property type="component" value="Unassembled WGS sequence"/>
</dbReference>
<sequence>MVTVPSWCTRPTNSDSPSSVSPPGIAFGGMLPPLTGTQVGLQPQRTCGSAIGMFFKLGIIALCLSNLFFYTFSRLSLSVTHLVIAFSMFRTAPGDVADGMTGLHLAGDESTLVMSPTDEKRLLVMSTLDRVGWYHPSGRITPAHVSPMVSFRRCGRRRARIYNYVLILSPIHPHSSQVI</sequence>
<reference evidence="3 4" key="1">
    <citation type="submission" date="2015-09" db="EMBL/GenBank/DDBJ databases">
        <title>Atta colombica WGS genome.</title>
        <authorList>
            <person name="Nygaard S."/>
            <person name="Hu H."/>
            <person name="Boomsma J."/>
            <person name="Zhang G."/>
        </authorList>
    </citation>
    <scope>NUCLEOTIDE SEQUENCE [LARGE SCALE GENOMIC DNA]</scope>
    <source>
        <strain evidence="3">Treedump-2</strain>
        <tissue evidence="3">Whole body</tissue>
    </source>
</reference>
<gene>
    <name evidence="3" type="ORF">ALC53_06515</name>
</gene>
<keyword evidence="4" id="KW-1185">Reference proteome</keyword>
<evidence type="ECO:0000256" key="1">
    <source>
        <dbReference type="SAM" id="MobiDB-lite"/>
    </source>
</evidence>
<name>A0A195BGE6_9HYME</name>
<keyword evidence="2" id="KW-0472">Membrane</keyword>
<evidence type="ECO:0000313" key="4">
    <source>
        <dbReference type="Proteomes" id="UP000078540"/>
    </source>
</evidence>
<feature type="region of interest" description="Disordered" evidence="1">
    <location>
        <begin position="1"/>
        <end position="23"/>
    </location>
</feature>
<dbReference type="STRING" id="520822.A0A195BGE6"/>
<protein>
    <submittedName>
        <fullName evidence="3">Uncharacterized protein</fullName>
    </submittedName>
</protein>
<keyword evidence="2" id="KW-1133">Transmembrane helix</keyword>
<feature type="transmembrane region" description="Helical" evidence="2">
    <location>
        <begin position="50"/>
        <end position="72"/>
    </location>
</feature>
<organism evidence="3 4">
    <name type="scientific">Atta colombica</name>
    <dbReference type="NCBI Taxonomy" id="520822"/>
    <lineage>
        <taxon>Eukaryota</taxon>
        <taxon>Metazoa</taxon>
        <taxon>Ecdysozoa</taxon>
        <taxon>Arthropoda</taxon>
        <taxon>Hexapoda</taxon>
        <taxon>Insecta</taxon>
        <taxon>Pterygota</taxon>
        <taxon>Neoptera</taxon>
        <taxon>Endopterygota</taxon>
        <taxon>Hymenoptera</taxon>
        <taxon>Apocrita</taxon>
        <taxon>Aculeata</taxon>
        <taxon>Formicoidea</taxon>
        <taxon>Formicidae</taxon>
        <taxon>Myrmicinae</taxon>
        <taxon>Atta</taxon>
    </lineage>
</organism>
<evidence type="ECO:0000313" key="3">
    <source>
        <dbReference type="EMBL" id="KYM83247.1"/>
    </source>
</evidence>